<evidence type="ECO:0000313" key="11">
    <source>
        <dbReference type="Proteomes" id="UP000283509"/>
    </source>
</evidence>
<evidence type="ECO:0000256" key="8">
    <source>
        <dbReference type="SAM" id="SignalP"/>
    </source>
</evidence>
<keyword evidence="5" id="KW-0720">Serine protease</keyword>
<dbReference type="SMART" id="SM00020">
    <property type="entry name" value="Tryp_SPc"/>
    <property type="match status" value="1"/>
</dbReference>
<dbReference type="Proteomes" id="UP000283509">
    <property type="component" value="Unassembled WGS sequence"/>
</dbReference>
<keyword evidence="7" id="KW-1015">Disulfide bond</keyword>
<proteinExistence type="inferred from homology"/>
<reference evidence="10 11" key="2">
    <citation type="submission" date="2019-01" db="EMBL/GenBank/DDBJ databases">
        <title>The decoding of complex shrimp genome reveals the adaptation for benthos swimmer, frequently molting mechanism and breeding impact on genome.</title>
        <authorList>
            <person name="Sun Y."/>
            <person name="Gao Y."/>
            <person name="Yu Y."/>
        </authorList>
    </citation>
    <scope>NUCLEOTIDE SEQUENCE [LARGE SCALE GENOMIC DNA]</scope>
    <source>
        <tissue evidence="10">Muscle</tissue>
    </source>
</reference>
<evidence type="ECO:0000256" key="1">
    <source>
        <dbReference type="ARBA" id="ARBA00007664"/>
    </source>
</evidence>
<dbReference type="SMR" id="A0A423TBA3"/>
<gene>
    <name evidence="10" type="ORF">C7M84_007771</name>
</gene>
<dbReference type="PRINTS" id="PR00722">
    <property type="entry name" value="CHYMOTRYPSIN"/>
</dbReference>
<dbReference type="STRING" id="6689.A0A423TBA3"/>
<evidence type="ECO:0000256" key="5">
    <source>
        <dbReference type="ARBA" id="ARBA00022825"/>
    </source>
</evidence>
<sequence>MTQYHRRARLPPVSPRADDGGMRLLVLFLLFMVEVCVQSAVAPSHLQHLLSSRIVGGEDAVQGEFPFQVSIEHVGILGRNHICGGIVLSATDVLTAAHCISRFSEHNIDIVAGINRLSDTSSNRQTVEAVHFIIHEDFNDITMGSDIAIIRLKHALELNEWVQPVVMPKTGETAQEGEMCTVVGWGATFEDGDLSDVLQKVSVPIQSDSYCRSAYGYSAVEDSMLCAGSPEGGADACDGDRGGPMLCRGHLHGISSWGEGCGHSFYPGVYTEVSAFLHWNPKSTEDLELEALLGDDSAAPEETPSDDPEVQVVVAESPEDHDVPRELPPEV</sequence>
<dbReference type="EMBL" id="QCYY01001993">
    <property type="protein sequence ID" value="ROT73769.1"/>
    <property type="molecule type" value="Genomic_DNA"/>
</dbReference>
<evidence type="ECO:0000259" key="9">
    <source>
        <dbReference type="PROSITE" id="PS50240"/>
    </source>
</evidence>
<keyword evidence="6" id="KW-0865">Zymogen</keyword>
<dbReference type="InterPro" id="IPR018114">
    <property type="entry name" value="TRYPSIN_HIS"/>
</dbReference>
<protein>
    <submittedName>
        <fullName evidence="10">Trypsin</fullName>
    </submittedName>
</protein>
<dbReference type="InterPro" id="IPR001254">
    <property type="entry name" value="Trypsin_dom"/>
</dbReference>
<dbReference type="SUPFAM" id="SSF50494">
    <property type="entry name" value="Trypsin-like serine proteases"/>
    <property type="match status" value="1"/>
</dbReference>
<name>A0A423TBA3_PENVA</name>
<keyword evidence="11" id="KW-1185">Reference proteome</keyword>
<dbReference type="PANTHER" id="PTHR24252">
    <property type="entry name" value="ACROSIN-RELATED"/>
    <property type="match status" value="1"/>
</dbReference>
<dbReference type="Gene3D" id="2.40.10.10">
    <property type="entry name" value="Trypsin-like serine proteases"/>
    <property type="match status" value="1"/>
</dbReference>
<comment type="caution">
    <text evidence="10">The sequence shown here is derived from an EMBL/GenBank/DDBJ whole genome shotgun (WGS) entry which is preliminary data.</text>
</comment>
<dbReference type="AlphaFoldDB" id="A0A423TBA3"/>
<dbReference type="InterPro" id="IPR009003">
    <property type="entry name" value="Peptidase_S1_PA"/>
</dbReference>
<feature type="domain" description="Peptidase S1" evidence="9">
    <location>
        <begin position="54"/>
        <end position="285"/>
    </location>
</feature>
<dbReference type="GO" id="GO:0004252">
    <property type="term" value="F:serine-type endopeptidase activity"/>
    <property type="evidence" value="ECO:0007669"/>
    <property type="project" value="InterPro"/>
</dbReference>
<dbReference type="InterPro" id="IPR001314">
    <property type="entry name" value="Peptidase_S1A"/>
</dbReference>
<dbReference type="PANTHER" id="PTHR24252:SF7">
    <property type="entry name" value="HYALIN"/>
    <property type="match status" value="1"/>
</dbReference>
<dbReference type="Pfam" id="PF00089">
    <property type="entry name" value="Trypsin"/>
    <property type="match status" value="1"/>
</dbReference>
<dbReference type="InterPro" id="IPR043504">
    <property type="entry name" value="Peptidase_S1_PA_chymotrypsin"/>
</dbReference>
<dbReference type="GO" id="GO:0006508">
    <property type="term" value="P:proteolysis"/>
    <property type="evidence" value="ECO:0007669"/>
    <property type="project" value="UniProtKB-KW"/>
</dbReference>
<evidence type="ECO:0000256" key="6">
    <source>
        <dbReference type="ARBA" id="ARBA00023145"/>
    </source>
</evidence>
<organism evidence="10 11">
    <name type="scientific">Penaeus vannamei</name>
    <name type="common">Whiteleg shrimp</name>
    <name type="synonym">Litopenaeus vannamei</name>
    <dbReference type="NCBI Taxonomy" id="6689"/>
    <lineage>
        <taxon>Eukaryota</taxon>
        <taxon>Metazoa</taxon>
        <taxon>Ecdysozoa</taxon>
        <taxon>Arthropoda</taxon>
        <taxon>Crustacea</taxon>
        <taxon>Multicrustacea</taxon>
        <taxon>Malacostraca</taxon>
        <taxon>Eumalacostraca</taxon>
        <taxon>Eucarida</taxon>
        <taxon>Decapoda</taxon>
        <taxon>Dendrobranchiata</taxon>
        <taxon>Penaeoidea</taxon>
        <taxon>Penaeidae</taxon>
        <taxon>Penaeus</taxon>
    </lineage>
</organism>
<dbReference type="PROSITE" id="PS50240">
    <property type="entry name" value="TRYPSIN_DOM"/>
    <property type="match status" value="1"/>
</dbReference>
<dbReference type="CDD" id="cd00190">
    <property type="entry name" value="Tryp_SPc"/>
    <property type="match status" value="1"/>
</dbReference>
<comment type="similarity">
    <text evidence="1">Belongs to the peptidase S1 family.</text>
</comment>
<feature type="signal peptide" evidence="8">
    <location>
        <begin position="1"/>
        <end position="39"/>
    </location>
</feature>
<reference evidence="10 11" key="1">
    <citation type="submission" date="2018-04" db="EMBL/GenBank/DDBJ databases">
        <authorList>
            <person name="Zhang X."/>
            <person name="Yuan J."/>
            <person name="Li F."/>
            <person name="Xiang J."/>
        </authorList>
    </citation>
    <scope>NUCLEOTIDE SEQUENCE [LARGE SCALE GENOMIC DNA]</scope>
    <source>
        <tissue evidence="10">Muscle</tissue>
    </source>
</reference>
<dbReference type="OrthoDB" id="10059102at2759"/>
<feature type="chain" id="PRO_5019504027" evidence="8">
    <location>
        <begin position="40"/>
        <end position="331"/>
    </location>
</feature>
<evidence type="ECO:0000256" key="4">
    <source>
        <dbReference type="ARBA" id="ARBA00022801"/>
    </source>
</evidence>
<evidence type="ECO:0000256" key="3">
    <source>
        <dbReference type="ARBA" id="ARBA00022729"/>
    </source>
</evidence>
<keyword evidence="3 8" id="KW-0732">Signal</keyword>
<evidence type="ECO:0000256" key="7">
    <source>
        <dbReference type="ARBA" id="ARBA00023157"/>
    </source>
</evidence>
<evidence type="ECO:0000313" key="10">
    <source>
        <dbReference type="EMBL" id="ROT73769.1"/>
    </source>
</evidence>
<keyword evidence="2" id="KW-0645">Protease</keyword>
<accession>A0A423TBA3</accession>
<dbReference type="PROSITE" id="PS00134">
    <property type="entry name" value="TRYPSIN_HIS"/>
    <property type="match status" value="1"/>
</dbReference>
<dbReference type="FunFam" id="2.40.10.10:FF:000077">
    <property type="entry name" value="Predicted protein"/>
    <property type="match status" value="1"/>
</dbReference>
<evidence type="ECO:0000256" key="2">
    <source>
        <dbReference type="ARBA" id="ARBA00022670"/>
    </source>
</evidence>
<keyword evidence="4" id="KW-0378">Hydrolase</keyword>